<dbReference type="PROSITE" id="PS50944">
    <property type="entry name" value="HTH_DTXR"/>
    <property type="match status" value="1"/>
</dbReference>
<keyword evidence="5" id="KW-0804">Transcription</keyword>
<dbReference type="InterPro" id="IPR036390">
    <property type="entry name" value="WH_DNA-bd_sf"/>
</dbReference>
<dbReference type="Gene3D" id="2.30.30.90">
    <property type="match status" value="1"/>
</dbReference>
<evidence type="ECO:0000256" key="2">
    <source>
        <dbReference type="ARBA" id="ARBA00022386"/>
    </source>
</evidence>
<dbReference type="Pfam" id="PF04023">
    <property type="entry name" value="FeoA"/>
    <property type="match status" value="1"/>
</dbReference>
<dbReference type="STRING" id="692418.SAMN04488029_0231"/>
<evidence type="ECO:0000313" key="9">
    <source>
        <dbReference type="Proteomes" id="UP000192472"/>
    </source>
</evidence>
<evidence type="ECO:0000256" key="3">
    <source>
        <dbReference type="ARBA" id="ARBA00023015"/>
    </source>
</evidence>
<dbReference type="Pfam" id="PF01325">
    <property type="entry name" value="Fe_dep_repress"/>
    <property type="match status" value="1"/>
</dbReference>
<name>A0A1W2G5L8_REIFA</name>
<dbReference type="InterPro" id="IPR022689">
    <property type="entry name" value="Iron_dep_repressor"/>
</dbReference>
<evidence type="ECO:0000313" key="8">
    <source>
        <dbReference type="EMBL" id="SMD31893.1"/>
    </source>
</evidence>
<dbReference type="GO" id="GO:0046983">
    <property type="term" value="F:protein dimerization activity"/>
    <property type="evidence" value="ECO:0007669"/>
    <property type="project" value="InterPro"/>
</dbReference>
<accession>A0A1W2G5L8</accession>
<dbReference type="GO" id="GO:0003677">
    <property type="term" value="F:DNA binding"/>
    <property type="evidence" value="ECO:0007669"/>
    <property type="project" value="UniProtKB-KW"/>
</dbReference>
<dbReference type="PANTHER" id="PTHR33238:SF7">
    <property type="entry name" value="IRON-DEPENDENT TRANSCRIPTIONAL REGULATOR"/>
    <property type="match status" value="1"/>
</dbReference>
<dbReference type="InterPro" id="IPR038157">
    <property type="entry name" value="FeoA_core_dom"/>
</dbReference>
<keyword evidence="4" id="KW-0238">DNA-binding</keyword>
<proteinExistence type="inferred from homology"/>
<evidence type="ECO:0000259" key="7">
    <source>
        <dbReference type="PROSITE" id="PS50944"/>
    </source>
</evidence>
<dbReference type="AlphaFoldDB" id="A0A1W2G5L8"/>
<dbReference type="RefSeq" id="WP_084370585.1">
    <property type="nucleotide sequence ID" value="NZ_FWYF01000001.1"/>
</dbReference>
<keyword evidence="3" id="KW-0805">Transcription regulation</keyword>
<evidence type="ECO:0000256" key="5">
    <source>
        <dbReference type="ARBA" id="ARBA00023163"/>
    </source>
</evidence>
<gene>
    <name evidence="8" type="ORF">SAMN04488029_0231</name>
</gene>
<keyword evidence="9" id="KW-1185">Reference proteome</keyword>
<feature type="domain" description="HTH dtxR-type" evidence="7">
    <location>
        <begin position="1"/>
        <end position="64"/>
    </location>
</feature>
<dbReference type="InterPro" id="IPR007167">
    <property type="entry name" value="Fe-transptr_FeoA-like"/>
</dbReference>
<sequence>MLSHAEENYLKAIYHLSQADKSDVSTNAIAEVLQTKPASVSDMIKKLSDKGFVNYQKYKGVNVSVKGRKEALQIIRKHRLWEVFLVDKLQFNWDEVHDIAEQLEHIKSPILTQKLDKFLGYPRIDPHGDPIPDERGEIVVGKKVPLSEIQVGKTVLVTGVEDSDSEFLSHLDKIQIALGTKILIQEKNSFDGSMQIELSNQKTIFISKQVADNLLVTE</sequence>
<evidence type="ECO:0000256" key="6">
    <source>
        <dbReference type="ARBA" id="ARBA00025185"/>
    </source>
</evidence>
<dbReference type="SMART" id="SM00899">
    <property type="entry name" value="FeoA"/>
    <property type="match status" value="1"/>
</dbReference>
<dbReference type="InterPro" id="IPR001367">
    <property type="entry name" value="Fe_dep_repressor"/>
</dbReference>
<dbReference type="OrthoDB" id="9791355at2"/>
<dbReference type="SUPFAM" id="SSF46785">
    <property type="entry name" value="Winged helix' DNA-binding domain"/>
    <property type="match status" value="1"/>
</dbReference>
<dbReference type="EMBL" id="FWYF01000001">
    <property type="protein sequence ID" value="SMD31893.1"/>
    <property type="molecule type" value="Genomic_DNA"/>
</dbReference>
<dbReference type="InterPro" id="IPR036421">
    <property type="entry name" value="Fe_dep_repressor_sf"/>
</dbReference>
<dbReference type="Proteomes" id="UP000192472">
    <property type="component" value="Unassembled WGS sequence"/>
</dbReference>
<dbReference type="SUPFAM" id="SSF47979">
    <property type="entry name" value="Iron-dependent repressor protein, dimerization domain"/>
    <property type="match status" value="1"/>
</dbReference>
<dbReference type="Gene3D" id="1.10.60.10">
    <property type="entry name" value="Iron dependent repressor, metal binding and dimerisation domain"/>
    <property type="match status" value="1"/>
</dbReference>
<comment type="similarity">
    <text evidence="1">Belongs to the DtxR/MntR family.</text>
</comment>
<dbReference type="InterPro" id="IPR050536">
    <property type="entry name" value="DtxR_MntR_Metal-Reg"/>
</dbReference>
<reference evidence="8 9" key="1">
    <citation type="submission" date="2017-04" db="EMBL/GenBank/DDBJ databases">
        <authorList>
            <person name="Afonso C.L."/>
            <person name="Miller P.J."/>
            <person name="Scott M.A."/>
            <person name="Spackman E."/>
            <person name="Goraichik I."/>
            <person name="Dimitrov K.M."/>
            <person name="Suarez D.L."/>
            <person name="Swayne D.E."/>
        </authorList>
    </citation>
    <scope>NUCLEOTIDE SEQUENCE [LARGE SCALE GENOMIC DNA]</scope>
    <source>
        <strain evidence="8 9">DSM 26133</strain>
    </source>
</reference>
<evidence type="ECO:0000256" key="4">
    <source>
        <dbReference type="ARBA" id="ARBA00023125"/>
    </source>
</evidence>
<protein>
    <recommendedName>
        <fullName evidence="2">Transcriptional regulator MntR</fullName>
    </recommendedName>
</protein>
<dbReference type="PANTHER" id="PTHR33238">
    <property type="entry name" value="IRON (METAL) DEPENDENT REPRESSOR, DTXR FAMILY"/>
    <property type="match status" value="1"/>
</dbReference>
<dbReference type="Gene3D" id="1.10.10.10">
    <property type="entry name" value="Winged helix-like DNA-binding domain superfamily/Winged helix DNA-binding domain"/>
    <property type="match status" value="1"/>
</dbReference>
<dbReference type="Pfam" id="PF02742">
    <property type="entry name" value="Fe_dep_repr_C"/>
    <property type="match status" value="1"/>
</dbReference>
<evidence type="ECO:0000256" key="1">
    <source>
        <dbReference type="ARBA" id="ARBA00007871"/>
    </source>
</evidence>
<dbReference type="SMART" id="SM00529">
    <property type="entry name" value="HTH_DTXR"/>
    <property type="match status" value="1"/>
</dbReference>
<organism evidence="8 9">
    <name type="scientific">Reichenbachiella faecimaris</name>
    <dbReference type="NCBI Taxonomy" id="692418"/>
    <lineage>
        <taxon>Bacteria</taxon>
        <taxon>Pseudomonadati</taxon>
        <taxon>Bacteroidota</taxon>
        <taxon>Cytophagia</taxon>
        <taxon>Cytophagales</taxon>
        <taxon>Reichenbachiellaceae</taxon>
        <taxon>Reichenbachiella</taxon>
    </lineage>
</organism>
<dbReference type="GO" id="GO:0003700">
    <property type="term" value="F:DNA-binding transcription factor activity"/>
    <property type="evidence" value="ECO:0007669"/>
    <property type="project" value="InterPro"/>
</dbReference>
<dbReference type="GO" id="GO:0046914">
    <property type="term" value="F:transition metal ion binding"/>
    <property type="evidence" value="ECO:0007669"/>
    <property type="project" value="InterPro"/>
</dbReference>
<dbReference type="InterPro" id="IPR022687">
    <property type="entry name" value="HTH_DTXR"/>
</dbReference>
<comment type="function">
    <text evidence="6">In the presence of manganese, represses expression of mntH and mntS. Up-regulates expression of mntP.</text>
</comment>
<dbReference type="InterPro" id="IPR036388">
    <property type="entry name" value="WH-like_DNA-bd_sf"/>
</dbReference>